<feature type="compositionally biased region" description="Low complexity" evidence="1">
    <location>
        <begin position="137"/>
        <end position="169"/>
    </location>
</feature>
<feature type="region of interest" description="Disordered" evidence="1">
    <location>
        <begin position="77"/>
        <end position="169"/>
    </location>
</feature>
<dbReference type="PANTHER" id="PTHR31737:SF2">
    <property type="entry name" value="PROTEIN TOS1"/>
    <property type="match status" value="1"/>
</dbReference>
<feature type="region of interest" description="Disordered" evidence="1">
    <location>
        <begin position="188"/>
        <end position="226"/>
    </location>
</feature>
<comment type="caution">
    <text evidence="2">The sequence shown here is derived from an EMBL/GenBank/DDBJ whole genome shotgun (WGS) entry which is preliminary data.</text>
</comment>
<name>A0A9W6THX4_9STRA</name>
<protein>
    <submittedName>
        <fullName evidence="2">Unnamed protein product</fullName>
    </submittedName>
</protein>
<sequence length="377" mass="39900">MQIAPAGCTTVTCLEDGCADAYQYPSDDGKTHSCSDSASTTLTFCLGGSKQFDHDHINYHHNISTYDGCPDDGGTNASANNNGSSSDCRSDGSTNTGTDDRYSGPDHCRSNTTANNSAGDCRTRAAAPETGAPVTDAPTSQPTTAAPTPESTTEAPTSTPTTAAPTSAPMPTATAQVFMFTIPTETPVSEEPLATPTPTPTQAPSSSWKGSGSSSMSSSSSVPRVSEWKHYHVPSGRQHDGANGSRHDNLHEVDRKHAHISRPKRQDCDYGDGWHTCQHNCSGDGESCGGCTNVSESAIGQAEMTHVCVGHSELPCKTANVLHRFDSGLDGYAWWSYLVALKCWESIECHIFRRAFEDEILVAATASSLVDASQKLQ</sequence>
<feature type="compositionally biased region" description="Low complexity" evidence="1">
    <location>
        <begin position="77"/>
        <end position="87"/>
    </location>
</feature>
<feature type="compositionally biased region" description="Low complexity" evidence="1">
    <location>
        <begin position="202"/>
        <end position="221"/>
    </location>
</feature>
<organism evidence="2 3">
    <name type="scientific">Phytophthora lilii</name>
    <dbReference type="NCBI Taxonomy" id="2077276"/>
    <lineage>
        <taxon>Eukaryota</taxon>
        <taxon>Sar</taxon>
        <taxon>Stramenopiles</taxon>
        <taxon>Oomycota</taxon>
        <taxon>Peronosporomycetes</taxon>
        <taxon>Peronosporales</taxon>
        <taxon>Peronosporaceae</taxon>
        <taxon>Phytophthora</taxon>
    </lineage>
</organism>
<evidence type="ECO:0000256" key="1">
    <source>
        <dbReference type="SAM" id="MobiDB-lite"/>
    </source>
</evidence>
<feature type="compositionally biased region" description="Basic and acidic residues" evidence="1">
    <location>
        <begin position="98"/>
        <end position="109"/>
    </location>
</feature>
<keyword evidence="3" id="KW-1185">Reference proteome</keyword>
<dbReference type="OrthoDB" id="430315at2759"/>
<reference evidence="2" key="1">
    <citation type="submission" date="2023-04" db="EMBL/GenBank/DDBJ databases">
        <title>Phytophthora lilii NBRC 32176.</title>
        <authorList>
            <person name="Ichikawa N."/>
            <person name="Sato H."/>
            <person name="Tonouchi N."/>
        </authorList>
    </citation>
    <scope>NUCLEOTIDE SEQUENCE</scope>
    <source>
        <strain evidence="2">NBRC 32176</strain>
    </source>
</reference>
<evidence type="ECO:0000313" key="3">
    <source>
        <dbReference type="Proteomes" id="UP001165083"/>
    </source>
</evidence>
<dbReference type="Proteomes" id="UP001165083">
    <property type="component" value="Unassembled WGS sequence"/>
</dbReference>
<dbReference type="EMBL" id="BSXW01000142">
    <property type="protein sequence ID" value="GMF13064.1"/>
    <property type="molecule type" value="Genomic_DNA"/>
</dbReference>
<gene>
    <name evidence="2" type="ORF">Plil01_000358100</name>
</gene>
<evidence type="ECO:0000313" key="2">
    <source>
        <dbReference type="EMBL" id="GMF13064.1"/>
    </source>
</evidence>
<proteinExistence type="predicted"/>
<dbReference type="AlphaFoldDB" id="A0A9W6THX4"/>
<accession>A0A9W6THX4</accession>
<dbReference type="PANTHER" id="PTHR31737">
    <property type="entry name" value="PROTEIN TOS1"/>
    <property type="match status" value="1"/>
</dbReference>